<evidence type="ECO:0000259" key="1">
    <source>
        <dbReference type="Pfam" id="PF01593"/>
    </source>
</evidence>
<reference evidence="2 3" key="1">
    <citation type="submission" date="2016-10" db="EMBL/GenBank/DDBJ databases">
        <title>Comparative genomics between deep and shallow subseafloor isolates.</title>
        <authorList>
            <person name="Ishii S."/>
            <person name="Miller J.R."/>
            <person name="Sutton G."/>
            <person name="Suzuki S."/>
            <person name="Methe B."/>
            <person name="Inagaki F."/>
            <person name="Imachi H."/>
        </authorList>
    </citation>
    <scope>NUCLEOTIDE SEQUENCE [LARGE SCALE GENOMIC DNA]</scope>
    <source>
        <strain evidence="2 3">MO-MB1</strain>
    </source>
</reference>
<dbReference type="GO" id="GO:0050660">
    <property type="term" value="F:flavin adenine dinucleotide binding"/>
    <property type="evidence" value="ECO:0007669"/>
    <property type="project" value="TreeGrafter"/>
</dbReference>
<dbReference type="OrthoDB" id="11867at2157"/>
<organism evidence="2 3">
    <name type="scientific">Methanobacterium subterraneum</name>
    <dbReference type="NCBI Taxonomy" id="59277"/>
    <lineage>
        <taxon>Archaea</taxon>
        <taxon>Methanobacteriati</taxon>
        <taxon>Methanobacteriota</taxon>
        <taxon>Methanomada group</taxon>
        <taxon>Methanobacteria</taxon>
        <taxon>Methanobacteriales</taxon>
        <taxon>Methanobacteriaceae</taxon>
        <taxon>Methanobacterium</taxon>
    </lineage>
</organism>
<sequence>MTETPKKAIIIGAGPAGLTAAYELLDKTDIKPVIYESTDAVGGISKTINYKGNRIDIGGHRFFSKSQIIMEWWTNILPLQGAPASDDRLLGRKIPFNSEYNKRKIKSGKTVTYSSPDPEKTDAVMLKRSRLSRIFFLRKFFDYPVSLNYNTFFNLGILRTVNIGLSYLKTSVHQIKPEKSLQDFFINRFGRELYHTFFKDYTEKVWGVPCSEITAEWGSQRIKGLSIYKTIAHALKKNLSRDSSIYQENVETSLIKEFMYPKYGPGQLWEEVARIIEENGCEIHINHRVCGITPHDDSISRVTVIDKSTGTIHEETADYFISTMPVKDLINSFKCKVPNNVLNVSNGLMYRDFITVGLLMDKLKLKNETNTITVNDIVPDNWIYIQERDVKIGRLQIFNNWSPYLVHDPRNVWIGLEYFCNEGDKLWAMTEKDFQKFAIDELSEIGIINPEDVKDGVVIKMKKTYPAYFGMYPQFNLIREFTDQFKNLFLIGRNGMHRYNNMDHSMLTAMAAVKNIIDGITSKNNLWEINTKGDYHEGN</sequence>
<dbReference type="PANTHER" id="PTHR21197">
    <property type="entry name" value="UDP-GALACTOPYRANOSE MUTASE"/>
    <property type="match status" value="1"/>
</dbReference>
<gene>
    <name evidence="2" type="ORF">BK007_10905</name>
</gene>
<dbReference type="AlphaFoldDB" id="A0A2H4VEE5"/>
<accession>A0A2H4VEE5</accession>
<dbReference type="NCBIfam" id="NF005546">
    <property type="entry name" value="PRK07208.1-2"/>
    <property type="match status" value="1"/>
</dbReference>
<evidence type="ECO:0000313" key="3">
    <source>
        <dbReference type="Proteomes" id="UP000232806"/>
    </source>
</evidence>
<name>A0A2H4VEE5_9EURY</name>
<evidence type="ECO:0000313" key="2">
    <source>
        <dbReference type="EMBL" id="AUB56469.1"/>
    </source>
</evidence>
<dbReference type="Pfam" id="PF13450">
    <property type="entry name" value="NAD_binding_8"/>
    <property type="match status" value="1"/>
</dbReference>
<dbReference type="GeneID" id="35124422"/>
<proteinExistence type="predicted"/>
<dbReference type="Proteomes" id="UP000232806">
    <property type="component" value="Chromosome"/>
</dbReference>
<dbReference type="GO" id="GO:0016491">
    <property type="term" value="F:oxidoreductase activity"/>
    <property type="evidence" value="ECO:0007669"/>
    <property type="project" value="InterPro"/>
</dbReference>
<dbReference type="InterPro" id="IPR036188">
    <property type="entry name" value="FAD/NAD-bd_sf"/>
</dbReference>
<dbReference type="NCBIfam" id="NF005548">
    <property type="entry name" value="PRK07208.1-4"/>
    <property type="match status" value="1"/>
</dbReference>
<dbReference type="InterPro" id="IPR002937">
    <property type="entry name" value="Amino_oxidase"/>
</dbReference>
<dbReference type="GO" id="GO:0005829">
    <property type="term" value="C:cytosol"/>
    <property type="evidence" value="ECO:0007669"/>
    <property type="project" value="TreeGrafter"/>
</dbReference>
<dbReference type="Pfam" id="PF01593">
    <property type="entry name" value="Amino_oxidase"/>
    <property type="match status" value="1"/>
</dbReference>
<protein>
    <recommendedName>
        <fullName evidence="1">Amine oxidase domain-containing protein</fullName>
    </recommendedName>
</protein>
<dbReference type="PANTHER" id="PTHR21197:SF0">
    <property type="entry name" value="UDP-GALACTOPYRANOSE MUTASE"/>
    <property type="match status" value="1"/>
</dbReference>
<dbReference type="GO" id="GO:0008767">
    <property type="term" value="F:UDP-galactopyranose mutase activity"/>
    <property type="evidence" value="ECO:0007669"/>
    <property type="project" value="TreeGrafter"/>
</dbReference>
<dbReference type="EMBL" id="CP017766">
    <property type="protein sequence ID" value="AUB56469.1"/>
    <property type="molecule type" value="Genomic_DNA"/>
</dbReference>
<dbReference type="Gene3D" id="3.50.50.60">
    <property type="entry name" value="FAD/NAD(P)-binding domain"/>
    <property type="match status" value="2"/>
</dbReference>
<dbReference type="RefSeq" id="WP_100906448.1">
    <property type="nucleotide sequence ID" value="NZ_CP017766.1"/>
</dbReference>
<dbReference type="PRINTS" id="PR00419">
    <property type="entry name" value="ADXRDTASE"/>
</dbReference>
<feature type="domain" description="Amine oxidase" evidence="1">
    <location>
        <begin position="240"/>
        <end position="454"/>
    </location>
</feature>
<dbReference type="SUPFAM" id="SSF51971">
    <property type="entry name" value="Nucleotide-binding domain"/>
    <property type="match status" value="1"/>
</dbReference>
<dbReference type="NCBIfam" id="NF005549">
    <property type="entry name" value="PRK07208.1-5"/>
    <property type="match status" value="1"/>
</dbReference>